<evidence type="ECO:0000313" key="2">
    <source>
        <dbReference type="EMBL" id="KAF4435839.1"/>
    </source>
</evidence>
<feature type="transmembrane region" description="Helical" evidence="1">
    <location>
        <begin position="93"/>
        <end position="118"/>
    </location>
</feature>
<protein>
    <submittedName>
        <fullName evidence="2">Uncharacterized protein</fullName>
    </submittedName>
</protein>
<dbReference type="PANTHER" id="PTHR37576">
    <property type="entry name" value="DEFECT AT LOW TEMPERATURE PROTEIN 1"/>
    <property type="match status" value="1"/>
</dbReference>
<dbReference type="PANTHER" id="PTHR37576:SF2">
    <property type="entry name" value="DEFECT AT LOW TEMPERATURE PROTEIN 1"/>
    <property type="match status" value="1"/>
</dbReference>
<dbReference type="InterPro" id="IPR021514">
    <property type="entry name" value="DUF3176"/>
</dbReference>
<evidence type="ECO:0000313" key="3">
    <source>
        <dbReference type="Proteomes" id="UP000605986"/>
    </source>
</evidence>
<sequence>MASPWPLKDEFISDSDRKNTTWHRLDDVPTPFAQQYARLSQPWLPGFWIRFPYRGLGMWFLALLGTAAAVLILKYSDGVPVDHWDKNIQPTVWLALTSALTGAFLACAFTEGAAISYWRAAGKPVTLQQLQAVYGSSTGIIQAALNLFTWKSKTLGLASILMTLSVMRGPLMQRASATTNFYQAQNGTVNFHIARELPTDYACIMTGRNHAPSLLTKNFSDVTQSYNRRDDMIAFKTTCKNCTTSVEGFGFEVNCTDTTRDFDLNVYPNGGNMHIAMEGAYLFQVNVSDYGVTDDDFGSFLRFVTLYKDTTQCGGKVKIQTCDLHAGITKFPIRMEGSTVELQGSWKDDKFIQRKYMMPDNRVVPGSGNILGGFSLIVKALYESDAFVSFGGATGYDSSTKGLPATQYLTMSSKAPGCNDSWTNPMDDIIDLTREIGFRASLQYAKYNTSDKQQVFYDSGTTTLVYVTNYEKMWIAIAVSLVGLFAVLPTFWGWWELGRDVSLNPLEIANAFGTVGQESHIMRNVDPNQDVGGIVNAVGDVGPLDIVEVHTAELMITTRFAHDVWASDPEKVGLVNLALSASENHYHNLLYIGDDTHQELLTNSIRRLESIIFVQKVYDDDYYSDVDPTLFDRLFGAVPIHTNIARFDRLKADPRPIQEELKRVNMGSAFPLRGAYSFHSFLKELSISKDDLHVKWSFQLNFRDYNAKTNIFAARKLASLTQSFEVMEIGDAAVKPETPRDVDIAPRLALGFWVFPFESLGPMDFDGVSPDIVIRQNCVYIIWHEVGKLV</sequence>
<reference evidence="2" key="1">
    <citation type="submission" date="2020-01" db="EMBL/GenBank/DDBJ databases">
        <title>Identification and distribution of gene clusters putatively required for synthesis of sphingolipid metabolism inhibitors in phylogenetically diverse species of the filamentous fungus Fusarium.</title>
        <authorList>
            <person name="Kim H.-S."/>
            <person name="Busman M."/>
            <person name="Brown D.W."/>
            <person name="Divon H."/>
            <person name="Uhlig S."/>
            <person name="Proctor R.H."/>
        </authorList>
    </citation>
    <scope>NUCLEOTIDE SEQUENCE</scope>
    <source>
        <strain evidence="2">NRRL 53441</strain>
    </source>
</reference>
<keyword evidence="1" id="KW-1133">Transmembrane helix</keyword>
<feature type="transmembrane region" description="Helical" evidence="1">
    <location>
        <begin position="56"/>
        <end position="73"/>
    </location>
</feature>
<dbReference type="Proteomes" id="UP000605986">
    <property type="component" value="Unassembled WGS sequence"/>
</dbReference>
<keyword evidence="1" id="KW-0472">Membrane</keyword>
<keyword evidence="3" id="KW-1185">Reference proteome</keyword>
<proteinExistence type="predicted"/>
<feature type="transmembrane region" description="Helical" evidence="1">
    <location>
        <begin position="474"/>
        <end position="495"/>
    </location>
</feature>
<dbReference type="AlphaFoldDB" id="A0A8H4NFJ9"/>
<dbReference type="EMBL" id="JAADJG010000831">
    <property type="protein sequence ID" value="KAF4435839.1"/>
    <property type="molecule type" value="Genomic_DNA"/>
</dbReference>
<name>A0A8H4NFJ9_9HYPO</name>
<accession>A0A8H4NFJ9</accession>
<organism evidence="2 3">
    <name type="scientific">Fusarium austroafricanum</name>
    <dbReference type="NCBI Taxonomy" id="2364996"/>
    <lineage>
        <taxon>Eukaryota</taxon>
        <taxon>Fungi</taxon>
        <taxon>Dikarya</taxon>
        <taxon>Ascomycota</taxon>
        <taxon>Pezizomycotina</taxon>
        <taxon>Sordariomycetes</taxon>
        <taxon>Hypocreomycetidae</taxon>
        <taxon>Hypocreales</taxon>
        <taxon>Nectriaceae</taxon>
        <taxon>Fusarium</taxon>
        <taxon>Fusarium concolor species complex</taxon>
    </lineage>
</organism>
<dbReference type="Pfam" id="PF11374">
    <property type="entry name" value="DUF3176"/>
    <property type="match status" value="1"/>
</dbReference>
<comment type="caution">
    <text evidence="2">The sequence shown here is derived from an EMBL/GenBank/DDBJ whole genome shotgun (WGS) entry which is preliminary data.</text>
</comment>
<gene>
    <name evidence="2" type="ORF">F53441_13416</name>
</gene>
<evidence type="ECO:0000256" key="1">
    <source>
        <dbReference type="SAM" id="Phobius"/>
    </source>
</evidence>
<dbReference type="OrthoDB" id="5357734at2759"/>
<keyword evidence="1" id="KW-0812">Transmembrane</keyword>